<dbReference type="Gene3D" id="3.40.50.300">
    <property type="entry name" value="P-loop containing nucleotide triphosphate hydrolases"/>
    <property type="match status" value="1"/>
</dbReference>
<keyword evidence="3" id="KW-1185">Reference proteome</keyword>
<proteinExistence type="predicted"/>
<feature type="region of interest" description="Disordered" evidence="1">
    <location>
        <begin position="1"/>
        <end position="20"/>
    </location>
</feature>
<dbReference type="EMBL" id="JBHUOP010000002">
    <property type="protein sequence ID" value="MFD2840103.1"/>
    <property type="molecule type" value="Genomic_DNA"/>
</dbReference>
<accession>A0ABW5XGZ4</accession>
<comment type="caution">
    <text evidence="2">The sequence shown here is derived from an EMBL/GenBank/DDBJ whole genome shotgun (WGS) entry which is preliminary data.</text>
</comment>
<dbReference type="Proteomes" id="UP001597391">
    <property type="component" value="Unassembled WGS sequence"/>
</dbReference>
<organism evidence="2 3">
    <name type="scientific">Populibacterium corticicola</name>
    <dbReference type="NCBI Taxonomy" id="1812826"/>
    <lineage>
        <taxon>Bacteria</taxon>
        <taxon>Bacillati</taxon>
        <taxon>Actinomycetota</taxon>
        <taxon>Actinomycetes</taxon>
        <taxon>Micrococcales</taxon>
        <taxon>Jonesiaceae</taxon>
        <taxon>Populibacterium</taxon>
    </lineage>
</organism>
<dbReference type="InterPro" id="IPR027417">
    <property type="entry name" value="P-loop_NTPase"/>
</dbReference>
<name>A0ABW5XGZ4_9MICO</name>
<evidence type="ECO:0000313" key="3">
    <source>
        <dbReference type="Proteomes" id="UP001597391"/>
    </source>
</evidence>
<reference evidence="3" key="1">
    <citation type="journal article" date="2019" name="Int. J. Syst. Evol. Microbiol.">
        <title>The Global Catalogue of Microorganisms (GCM) 10K type strain sequencing project: providing services to taxonomists for standard genome sequencing and annotation.</title>
        <authorList>
            <consortium name="The Broad Institute Genomics Platform"/>
            <consortium name="The Broad Institute Genome Sequencing Center for Infectious Disease"/>
            <person name="Wu L."/>
            <person name="Ma J."/>
        </authorList>
    </citation>
    <scope>NUCLEOTIDE SEQUENCE [LARGE SCALE GENOMIC DNA]</scope>
    <source>
        <strain evidence="3">KCTC 33576</strain>
    </source>
</reference>
<sequence length="476" mass="53412">MSGIILPEDLPHPPKYATRRNPDLVTRGHKVAAIATSMGKPMFSYQRYISDVANELNPPGSHLKYRYQEIIISMPRQTGKTVLQRPTLVERTLATPDISAFMCAQLGKYSTARWNDLVSDLEASPALFQFANIKRSKGDESLAWPNRSKICPFAPGRDAIHGETPEIVHTDECWKFTPEAGVELGNAVRPAQQTRGARQWWKFSAAGDVDSTWWEEQREKGRAATLDPNSRIAYFEWSMNEDDDPYDPASWGFHPGLEGLITLDDLAEEAKPENNSHADFLRGFMNIPTKYSEKTVINLEKWEKGTVEFTEDINIREWTLAYDVAIDESYASVYLAKRSGARIDLVLLEQREGSSWLAPWLLELLKKTRPKAMYADDGGPARLVTARLATKGHRVTVLDGRTSALSWASFKEHVELDALAHCDSTQIVEEIKYAVETYAGDVATLSRRRSRSAIPSLIAAHVAVYGAGKNIGLQMW</sequence>
<protein>
    <recommendedName>
        <fullName evidence="4">Terminase</fullName>
    </recommendedName>
</protein>
<dbReference type="RefSeq" id="WP_377465773.1">
    <property type="nucleotide sequence ID" value="NZ_JBHUOP010000002.1"/>
</dbReference>
<evidence type="ECO:0000313" key="2">
    <source>
        <dbReference type="EMBL" id="MFD2840103.1"/>
    </source>
</evidence>
<evidence type="ECO:0000256" key="1">
    <source>
        <dbReference type="SAM" id="MobiDB-lite"/>
    </source>
</evidence>
<gene>
    <name evidence="2" type="ORF">ACFSYH_05910</name>
</gene>
<evidence type="ECO:0008006" key="4">
    <source>
        <dbReference type="Google" id="ProtNLM"/>
    </source>
</evidence>